<evidence type="ECO:0000313" key="7">
    <source>
        <dbReference type="EMBL" id="KZM92762.1"/>
    </source>
</evidence>
<feature type="domain" description="Fatty acyl-CoA reductase C-terminal" evidence="5">
    <location>
        <begin position="1040"/>
        <end position="1110"/>
    </location>
</feature>
<keyword evidence="2 4" id="KW-0444">Lipid biosynthesis</keyword>
<feature type="domain" description="Thioester reductase (TE)" evidence="6">
    <location>
        <begin position="61"/>
        <end position="117"/>
    </location>
</feature>
<organism evidence="7">
    <name type="scientific">Daucus carota subsp. sativus</name>
    <name type="common">Carrot</name>
    <dbReference type="NCBI Taxonomy" id="79200"/>
    <lineage>
        <taxon>Eukaryota</taxon>
        <taxon>Viridiplantae</taxon>
        <taxon>Streptophyta</taxon>
        <taxon>Embryophyta</taxon>
        <taxon>Tracheophyta</taxon>
        <taxon>Spermatophyta</taxon>
        <taxon>Magnoliopsida</taxon>
        <taxon>eudicotyledons</taxon>
        <taxon>Gunneridae</taxon>
        <taxon>Pentapetalae</taxon>
        <taxon>asterids</taxon>
        <taxon>campanulids</taxon>
        <taxon>Apiales</taxon>
        <taxon>Apiaceae</taxon>
        <taxon>Apioideae</taxon>
        <taxon>Scandiceae</taxon>
        <taxon>Daucinae</taxon>
        <taxon>Daucus</taxon>
        <taxon>Daucus sect. Daucus</taxon>
    </lineage>
</organism>
<dbReference type="InterPro" id="IPR013120">
    <property type="entry name" value="FAR_NAD-bd"/>
</dbReference>
<dbReference type="Pfam" id="PF07993">
    <property type="entry name" value="NAD_binding_4"/>
    <property type="match status" value="3"/>
</dbReference>
<dbReference type="EC" id="1.2.1.84" evidence="4"/>
<dbReference type="Gramene" id="KZM92762">
    <property type="protein sequence ID" value="KZM92762"/>
    <property type="gene ID" value="DCAR_019873"/>
</dbReference>
<proteinExistence type="inferred from homology"/>
<dbReference type="Pfam" id="PF03015">
    <property type="entry name" value="Sterile"/>
    <property type="match status" value="2"/>
</dbReference>
<comment type="function">
    <text evidence="4">Catalyzes the reduction of fatty acyl-CoA to fatty alcohols.</text>
</comment>
<dbReference type="OMA" id="LCNANYL"/>
<dbReference type="InterPro" id="IPR026055">
    <property type="entry name" value="FAR"/>
</dbReference>
<dbReference type="STRING" id="79200.A0A161ZX44"/>
<evidence type="ECO:0000259" key="6">
    <source>
        <dbReference type="Pfam" id="PF07993"/>
    </source>
</evidence>
<dbReference type="CDD" id="cd05236">
    <property type="entry name" value="FAR-N_SDR_e"/>
    <property type="match status" value="1"/>
</dbReference>
<comment type="caution">
    <text evidence="7">The sequence shown here is derived from an EMBL/GenBank/DDBJ whole genome shotgun (WGS) entry which is preliminary data.</text>
</comment>
<dbReference type="InterPro" id="IPR033640">
    <property type="entry name" value="FAR_C"/>
</dbReference>
<protein>
    <recommendedName>
        <fullName evidence="4">Fatty acyl-CoA reductase</fullName>
        <ecNumber evidence="4">1.2.1.84</ecNumber>
    </recommendedName>
</protein>
<comment type="catalytic activity">
    <reaction evidence="4">
        <text>a long-chain fatty acyl-CoA + 2 NADPH + 2 H(+) = a long-chain primary fatty alcohol + 2 NADP(+) + CoA</text>
        <dbReference type="Rhea" id="RHEA:52716"/>
        <dbReference type="ChEBI" id="CHEBI:15378"/>
        <dbReference type="ChEBI" id="CHEBI:57287"/>
        <dbReference type="ChEBI" id="CHEBI:57783"/>
        <dbReference type="ChEBI" id="CHEBI:58349"/>
        <dbReference type="ChEBI" id="CHEBI:77396"/>
        <dbReference type="ChEBI" id="CHEBI:83139"/>
        <dbReference type="EC" id="1.2.1.84"/>
    </reaction>
</comment>
<sequence>MFLRVDQSSEKGSSALHLCAYNGKNSGVLEKGLVSLNGQLPSKVQEGIGIIDFFCGKKLLITGATGFLAKVLVEKILRTIPEVDKIFLLIKARDEEAAMKRLMNEIVGTELFKCLREKHGTSYESRPSLSINRASTPKLLRKTSSSTNMFFCVDQISKNFSSAPHWSANNRKNGGMPEKNSVSITKSQLSPKVHEGLGIVEYFSGKKLLVTGATGFLAKVLVEKILRTMPEVDKIFLLIKAKDKEAAMERLMNEIINTELFKCLREKHGALFESFISSKLVPVAGNMCEMNIGIEEDVANLVAGEVDVIINSAATTTFDERFDVALDINTKGAARIINFAKKCEKLKLYVHVSTAYASRQIEGKIIEESFGKGHYVANSAGMNETLYKHVHGLDIETEIKLASEMLESFKENEIDQNLKDLGMSRARNYGWQNTYSFTKAMGEMVVEDTKGELPVIIIRPSIIESTLKEPIPGWIEGNRMMDPIILLYGKGKLPGFFVNPNMALDVVPADIVVNSILATIAKHGGKESKLEDSNSNDHVYQITSSVANPLIMRDLVDLAYQHFCISPCFDREGNPIQISAFKLFTSIEDWLSCMKSTNSNDEISPKQELIRRKSIEHFKYMANLYQPYTTFDGRFDNNKVEKLLECLSEEERKEFQFDVSCIDWKHYITRVHFHGVRKHVMKETALNRTSLRINRPSTPKLLRKKSSSTNMFFCVHHISKNFSSALYSSANNRKNGGIPEKNSVSVTKSQLSPKVHEGLGIIEYFSGKKLLITGATGFLAKAYASRQTEGKIIEESFGNGHYAANSAGMNETPDKHVHGLNIEAEMKLASEMIESSKENEIDQDLKDLGMSRARKYGWQNTYAFTKAMGEMVVEDTKGELPVIIIRPSIIESTFKEPIPGWIEGNRMIDPIILLYGKGKLPGFFVNPNMALDLVPADIVVNSTLAAIAKHGGKESKQEDSNSNDHVYQFTSSVANPLIMRDMADLVYQHFSVSPCFDCEGNPVQISAFKFFDFIEDLLADMKSTHDNEEISPKQELIQRKSIEHFKYMADLYEPYAFFDGRFDNNKVEKLWECLSEEERKEFGFDVSSIDWKDYIIRVHIHGLRKHVMKETVLK</sequence>
<gene>
    <name evidence="7" type="ORF">DCAR_019873</name>
</gene>
<evidence type="ECO:0000259" key="5">
    <source>
        <dbReference type="Pfam" id="PF03015"/>
    </source>
</evidence>
<reference evidence="7" key="1">
    <citation type="journal article" date="2016" name="Nat. Genet.">
        <title>A high-quality carrot genome assembly provides new insights into carotenoid accumulation and asterid genome evolution.</title>
        <authorList>
            <person name="Iorizzo M."/>
            <person name="Ellison S."/>
            <person name="Senalik D."/>
            <person name="Zeng P."/>
            <person name="Satapoomin P."/>
            <person name="Huang J."/>
            <person name="Bowman M."/>
            <person name="Iovene M."/>
            <person name="Sanseverino W."/>
            <person name="Cavagnaro P."/>
            <person name="Yildiz M."/>
            <person name="Macko-Podgorni A."/>
            <person name="Moranska E."/>
            <person name="Grzebelus E."/>
            <person name="Grzebelus D."/>
            <person name="Ashrafi H."/>
            <person name="Zheng Z."/>
            <person name="Cheng S."/>
            <person name="Spooner D."/>
            <person name="Van Deynze A."/>
            <person name="Simon P."/>
        </authorList>
    </citation>
    <scope>NUCLEOTIDE SEQUENCE [LARGE SCALE GENOMIC DNA]</scope>
    <source>
        <tissue evidence="7">Leaf</tissue>
    </source>
</reference>
<feature type="domain" description="Fatty acyl-CoA reductase C-terminal" evidence="5">
    <location>
        <begin position="613"/>
        <end position="683"/>
    </location>
</feature>
<evidence type="ECO:0000256" key="4">
    <source>
        <dbReference type="RuleBase" id="RU363097"/>
    </source>
</evidence>
<feature type="domain" description="Thioester reductase (TE)" evidence="6">
    <location>
        <begin position="210"/>
        <end position="516"/>
    </location>
</feature>
<evidence type="ECO:0000256" key="1">
    <source>
        <dbReference type="ARBA" id="ARBA00005928"/>
    </source>
</evidence>
<dbReference type="GO" id="GO:0102965">
    <property type="term" value="F:alcohol-forming long-chain fatty acyl-CoA reductase activity"/>
    <property type="evidence" value="ECO:0007669"/>
    <property type="project" value="UniProtKB-EC"/>
</dbReference>
<dbReference type="PANTHER" id="PTHR11011">
    <property type="entry name" value="MALE STERILITY PROTEIN 2-RELATED"/>
    <property type="match status" value="1"/>
</dbReference>
<evidence type="ECO:0000256" key="2">
    <source>
        <dbReference type="ARBA" id="ARBA00022516"/>
    </source>
</evidence>
<dbReference type="GO" id="GO:0080019">
    <property type="term" value="F:alcohol-forming very long-chain fatty acyl-CoA reductase activity"/>
    <property type="evidence" value="ECO:0007669"/>
    <property type="project" value="InterPro"/>
</dbReference>
<comment type="similarity">
    <text evidence="1 4">Belongs to the fatty acyl-CoA reductase family.</text>
</comment>
<keyword evidence="4" id="KW-0560">Oxidoreductase</keyword>
<dbReference type="Gene3D" id="3.40.50.720">
    <property type="entry name" value="NAD(P)-binding Rossmann-like Domain"/>
    <property type="match status" value="3"/>
</dbReference>
<dbReference type="PANTHER" id="PTHR11011:SF66">
    <property type="entry name" value="FATTY ACYL-COA REDUCTASE 6, CHLOROPLASTIC"/>
    <property type="match status" value="1"/>
</dbReference>
<dbReference type="CDD" id="cd09071">
    <property type="entry name" value="FAR_C"/>
    <property type="match status" value="2"/>
</dbReference>
<dbReference type="EMBL" id="LNRQ01000006">
    <property type="protein sequence ID" value="KZM92762.1"/>
    <property type="molecule type" value="Genomic_DNA"/>
</dbReference>
<feature type="domain" description="Thioester reductase (TE)" evidence="6">
    <location>
        <begin position="836"/>
        <end position="942"/>
    </location>
</feature>
<evidence type="ECO:0000256" key="3">
    <source>
        <dbReference type="ARBA" id="ARBA00023098"/>
    </source>
</evidence>
<dbReference type="AlphaFoldDB" id="A0A161ZX44"/>
<dbReference type="InterPro" id="IPR036291">
    <property type="entry name" value="NAD(P)-bd_dom_sf"/>
</dbReference>
<accession>A0A161ZX44</accession>
<dbReference type="GO" id="GO:0035336">
    <property type="term" value="P:long-chain fatty-acyl-CoA metabolic process"/>
    <property type="evidence" value="ECO:0007669"/>
    <property type="project" value="TreeGrafter"/>
</dbReference>
<dbReference type="GO" id="GO:0010345">
    <property type="term" value="P:suberin biosynthetic process"/>
    <property type="evidence" value="ECO:0007669"/>
    <property type="project" value="TreeGrafter"/>
</dbReference>
<keyword evidence="4" id="KW-0521">NADP</keyword>
<dbReference type="SUPFAM" id="SSF51735">
    <property type="entry name" value="NAD(P)-binding Rossmann-fold domains"/>
    <property type="match status" value="2"/>
</dbReference>
<name>A0A161ZX44_DAUCS</name>
<keyword evidence="3 4" id="KW-0443">Lipid metabolism</keyword>